<proteinExistence type="predicted"/>
<organism evidence="2 3">
    <name type="scientific">Saguinus oedipus</name>
    <name type="common">Cotton-top tamarin</name>
    <name type="synonym">Oedipomidas oedipus</name>
    <dbReference type="NCBI Taxonomy" id="9490"/>
    <lineage>
        <taxon>Eukaryota</taxon>
        <taxon>Metazoa</taxon>
        <taxon>Chordata</taxon>
        <taxon>Craniata</taxon>
        <taxon>Vertebrata</taxon>
        <taxon>Euteleostomi</taxon>
        <taxon>Mammalia</taxon>
        <taxon>Eutheria</taxon>
        <taxon>Euarchontoglires</taxon>
        <taxon>Primates</taxon>
        <taxon>Haplorrhini</taxon>
        <taxon>Platyrrhini</taxon>
        <taxon>Cebidae</taxon>
        <taxon>Callitrichinae</taxon>
        <taxon>Saguinus</taxon>
    </lineage>
</organism>
<feature type="compositionally biased region" description="Basic and acidic residues" evidence="1">
    <location>
        <begin position="1"/>
        <end position="16"/>
    </location>
</feature>
<name>A0ABQ9TUY4_SAGOE</name>
<reference evidence="2 3" key="1">
    <citation type="submission" date="2023-05" db="EMBL/GenBank/DDBJ databases">
        <title>B98-5 Cell Line De Novo Hybrid Assembly: An Optical Mapping Approach.</title>
        <authorList>
            <person name="Kananen K."/>
            <person name="Auerbach J.A."/>
            <person name="Kautto E."/>
            <person name="Blachly J.S."/>
        </authorList>
    </citation>
    <scope>NUCLEOTIDE SEQUENCE [LARGE SCALE GENOMIC DNA]</scope>
    <source>
        <strain evidence="2">B95-8</strain>
        <tissue evidence="2">Cell line</tissue>
    </source>
</reference>
<keyword evidence="3" id="KW-1185">Reference proteome</keyword>
<evidence type="ECO:0000313" key="2">
    <source>
        <dbReference type="EMBL" id="KAK2087952.1"/>
    </source>
</evidence>
<evidence type="ECO:0000313" key="3">
    <source>
        <dbReference type="Proteomes" id="UP001266305"/>
    </source>
</evidence>
<sequence>MAGKEAGHRCASDRWAKRGGRRAVQRNGERACLGNRPGASREKRPPLPTLLKYAGSRGSRAARRDDSSACSASLKPLRLPAEPLMHTRLRSSLALRGFCGSQAAGERMNDGTPLPCVQSHTGPIWN</sequence>
<dbReference type="EMBL" id="JASSZA010000019">
    <property type="protein sequence ID" value="KAK2087952.1"/>
    <property type="molecule type" value="Genomic_DNA"/>
</dbReference>
<dbReference type="Proteomes" id="UP001266305">
    <property type="component" value="Unassembled WGS sequence"/>
</dbReference>
<feature type="region of interest" description="Disordered" evidence="1">
    <location>
        <begin position="1"/>
        <end position="49"/>
    </location>
</feature>
<protein>
    <submittedName>
        <fullName evidence="2">Uncharacterized protein</fullName>
    </submittedName>
</protein>
<evidence type="ECO:0000256" key="1">
    <source>
        <dbReference type="SAM" id="MobiDB-lite"/>
    </source>
</evidence>
<accession>A0ABQ9TUY4</accession>
<comment type="caution">
    <text evidence="2">The sequence shown here is derived from an EMBL/GenBank/DDBJ whole genome shotgun (WGS) entry which is preliminary data.</text>
</comment>
<gene>
    <name evidence="2" type="ORF">P7K49_033859</name>
</gene>